<keyword evidence="5" id="KW-1185">Reference proteome</keyword>
<dbReference type="Gene3D" id="3.40.50.300">
    <property type="entry name" value="P-loop containing nucleotide triphosphate hydrolases"/>
    <property type="match status" value="1"/>
</dbReference>
<sequence>MAEGQALYSLHRFAGKPDDRSQFAADWNAIVTAGGLKDILLRFVDTLHRLSPVPPQALGLRRAILLFGPPGCGKTSLARGLPYAWQRADPRREAGFMHVNTHALFSGMRGGGQKLILQLFQEIREQASTGMPLFVLVDEVETLGANRGSISLETNPQDAMYQVTAFLESLDMNVRVSPNVMFVFTTNIPKAIDRAVRERVDFSVEVPPPGPAEREEIMQSALTGLRVAYDVGPVTAAAEKQVRDWRWLVQSSEGMSGRAIRHVFVLAATLAVGSKSLTIEHVADALARVTATEAGLERAGGMYLESFQGR</sequence>
<dbReference type="Pfam" id="PF00004">
    <property type="entry name" value="AAA"/>
    <property type="match status" value="1"/>
</dbReference>
<name>A0ABN2JU28_9ACTN</name>
<evidence type="ECO:0000259" key="3">
    <source>
        <dbReference type="SMART" id="SM00382"/>
    </source>
</evidence>
<dbReference type="PANTHER" id="PTHR45991:SF1">
    <property type="entry name" value="PACHYTENE CHECKPOINT PROTEIN 2 HOMOLOG"/>
    <property type="match status" value="1"/>
</dbReference>
<keyword evidence="2" id="KW-0067">ATP-binding</keyword>
<evidence type="ECO:0000313" key="4">
    <source>
        <dbReference type="EMBL" id="GAA1739025.1"/>
    </source>
</evidence>
<protein>
    <recommendedName>
        <fullName evidence="3">AAA+ ATPase domain-containing protein</fullName>
    </recommendedName>
</protein>
<evidence type="ECO:0000256" key="1">
    <source>
        <dbReference type="ARBA" id="ARBA00022741"/>
    </source>
</evidence>
<feature type="domain" description="AAA+ ATPase" evidence="3">
    <location>
        <begin position="60"/>
        <end position="210"/>
    </location>
</feature>
<gene>
    <name evidence="4" type="ORF">GCM10009681_07280</name>
</gene>
<dbReference type="SUPFAM" id="SSF52540">
    <property type="entry name" value="P-loop containing nucleoside triphosphate hydrolases"/>
    <property type="match status" value="1"/>
</dbReference>
<evidence type="ECO:0000256" key="2">
    <source>
        <dbReference type="ARBA" id="ARBA00022840"/>
    </source>
</evidence>
<accession>A0ABN2JU28</accession>
<organism evidence="4 5">
    <name type="scientific">Luedemannella helvata</name>
    <dbReference type="NCBI Taxonomy" id="349315"/>
    <lineage>
        <taxon>Bacteria</taxon>
        <taxon>Bacillati</taxon>
        <taxon>Actinomycetota</taxon>
        <taxon>Actinomycetes</taxon>
        <taxon>Micromonosporales</taxon>
        <taxon>Micromonosporaceae</taxon>
        <taxon>Luedemannella</taxon>
    </lineage>
</organism>
<dbReference type="Proteomes" id="UP001500655">
    <property type="component" value="Unassembled WGS sequence"/>
</dbReference>
<dbReference type="SMART" id="SM00382">
    <property type="entry name" value="AAA"/>
    <property type="match status" value="1"/>
</dbReference>
<reference evidence="4 5" key="1">
    <citation type="journal article" date="2019" name="Int. J. Syst. Evol. Microbiol.">
        <title>The Global Catalogue of Microorganisms (GCM) 10K type strain sequencing project: providing services to taxonomists for standard genome sequencing and annotation.</title>
        <authorList>
            <consortium name="The Broad Institute Genomics Platform"/>
            <consortium name="The Broad Institute Genome Sequencing Center for Infectious Disease"/>
            <person name="Wu L."/>
            <person name="Ma J."/>
        </authorList>
    </citation>
    <scope>NUCLEOTIDE SEQUENCE [LARGE SCALE GENOMIC DNA]</scope>
    <source>
        <strain evidence="4 5">JCM 13249</strain>
    </source>
</reference>
<dbReference type="InterPro" id="IPR044539">
    <property type="entry name" value="Pch2-like"/>
</dbReference>
<dbReference type="EMBL" id="BAAALS010000002">
    <property type="protein sequence ID" value="GAA1739025.1"/>
    <property type="molecule type" value="Genomic_DNA"/>
</dbReference>
<dbReference type="RefSeq" id="WP_344076749.1">
    <property type="nucleotide sequence ID" value="NZ_BAAALS010000002.1"/>
</dbReference>
<dbReference type="PANTHER" id="PTHR45991">
    <property type="entry name" value="PACHYTENE CHECKPOINT PROTEIN 2"/>
    <property type="match status" value="1"/>
</dbReference>
<keyword evidence="1" id="KW-0547">Nucleotide-binding</keyword>
<dbReference type="InterPro" id="IPR027417">
    <property type="entry name" value="P-loop_NTPase"/>
</dbReference>
<dbReference type="Gene3D" id="1.10.8.60">
    <property type="match status" value="1"/>
</dbReference>
<comment type="caution">
    <text evidence="4">The sequence shown here is derived from an EMBL/GenBank/DDBJ whole genome shotgun (WGS) entry which is preliminary data.</text>
</comment>
<proteinExistence type="predicted"/>
<evidence type="ECO:0000313" key="5">
    <source>
        <dbReference type="Proteomes" id="UP001500655"/>
    </source>
</evidence>
<dbReference type="InterPro" id="IPR003593">
    <property type="entry name" value="AAA+_ATPase"/>
</dbReference>
<dbReference type="InterPro" id="IPR003959">
    <property type="entry name" value="ATPase_AAA_core"/>
</dbReference>